<dbReference type="Pfam" id="PF01471">
    <property type="entry name" value="PG_binding_1"/>
    <property type="match status" value="1"/>
</dbReference>
<comment type="caution">
    <text evidence="2">The sequence shown here is derived from an EMBL/GenBank/DDBJ whole genome shotgun (WGS) entry which is preliminary data.</text>
</comment>
<accession>A0A3N1VL51</accession>
<proteinExistence type="predicted"/>
<dbReference type="InterPro" id="IPR002477">
    <property type="entry name" value="Peptidoglycan-bd-like"/>
</dbReference>
<dbReference type="RefSeq" id="WP_123288630.1">
    <property type="nucleotide sequence ID" value="NZ_RJVA01000001.1"/>
</dbReference>
<evidence type="ECO:0000259" key="1">
    <source>
        <dbReference type="Pfam" id="PF01471"/>
    </source>
</evidence>
<organism evidence="2 3">
    <name type="scientific">Desulfosoma caldarium</name>
    <dbReference type="NCBI Taxonomy" id="610254"/>
    <lineage>
        <taxon>Bacteria</taxon>
        <taxon>Pseudomonadati</taxon>
        <taxon>Thermodesulfobacteriota</taxon>
        <taxon>Syntrophobacteria</taxon>
        <taxon>Syntrophobacterales</taxon>
        <taxon>Syntrophobacteraceae</taxon>
        <taxon>Desulfosoma</taxon>
    </lineage>
</organism>
<sequence length="158" mass="16256">MLMLVDNRSGVQLGVAEGSSKNFDWGLGGAIFGGSAGGGLGGYTKTPQGKVIAGAFMDAYNQLVRVAKAYTPQTMGDRQLGTGGGLRVDGSSQAGGYQWAKLSLKAAQRKLNALGYEAGTPDGIMGRVTRQALMNFQADRGLPVTGRLDAASAAELAK</sequence>
<dbReference type="OrthoDB" id="6658595at2"/>
<feature type="domain" description="Peptidoglycan binding-like" evidence="1">
    <location>
        <begin position="104"/>
        <end position="151"/>
    </location>
</feature>
<evidence type="ECO:0000313" key="3">
    <source>
        <dbReference type="Proteomes" id="UP000276223"/>
    </source>
</evidence>
<dbReference type="EMBL" id="RJVA01000001">
    <property type="protein sequence ID" value="ROR03526.1"/>
    <property type="molecule type" value="Genomic_DNA"/>
</dbReference>
<keyword evidence="3" id="KW-1185">Reference proteome</keyword>
<gene>
    <name evidence="2" type="ORF">EDC27_0061</name>
</gene>
<dbReference type="InterPro" id="IPR036365">
    <property type="entry name" value="PGBD-like_sf"/>
</dbReference>
<protein>
    <submittedName>
        <fullName evidence="2">Putative peptidoglycan binding protein</fullName>
    </submittedName>
</protein>
<reference evidence="2 3" key="1">
    <citation type="submission" date="2018-11" db="EMBL/GenBank/DDBJ databases">
        <title>Genomic Encyclopedia of Type Strains, Phase IV (KMG-IV): sequencing the most valuable type-strain genomes for metagenomic binning, comparative biology and taxonomic classification.</title>
        <authorList>
            <person name="Goeker M."/>
        </authorList>
    </citation>
    <scope>NUCLEOTIDE SEQUENCE [LARGE SCALE GENOMIC DNA]</scope>
    <source>
        <strain evidence="2 3">DSM 22027</strain>
    </source>
</reference>
<dbReference type="SUPFAM" id="SSF47090">
    <property type="entry name" value="PGBD-like"/>
    <property type="match status" value="1"/>
</dbReference>
<name>A0A3N1VL51_9BACT</name>
<dbReference type="AlphaFoldDB" id="A0A3N1VL51"/>
<dbReference type="Gene3D" id="1.10.101.10">
    <property type="entry name" value="PGBD-like superfamily/PGBD"/>
    <property type="match status" value="1"/>
</dbReference>
<evidence type="ECO:0000313" key="2">
    <source>
        <dbReference type="EMBL" id="ROR03526.1"/>
    </source>
</evidence>
<dbReference type="Proteomes" id="UP000276223">
    <property type="component" value="Unassembled WGS sequence"/>
</dbReference>
<dbReference type="InterPro" id="IPR036366">
    <property type="entry name" value="PGBDSf"/>
</dbReference>